<keyword evidence="2" id="KW-1185">Reference proteome</keyword>
<gene>
    <name evidence="1" type="ORF">MGALJ_60980</name>
</gene>
<dbReference type="KEGG" id="mgau:MGALJ_60980"/>
<name>A0A9W4FIM8_9MYCO</name>
<sequence>MGPAVFRQHPNGSTLINRLYVNELSVTRIMSGPEAGLGLLDELGDPDWWRNQAILSTRLRDLVAGFDSIGSFTIPYARLPRRLGAYAEDFPRWADVADQTPQALLSRPKLGAAAVRALIEAAQRAVQVQRDTRVAGRVGADAAVARLVGQLSDFDREILSAQVWALDPVPQHVVAERLGVHAVSVSRNLRRARARFAELLTDPAHQEVGEHANRLRRRLGPYLPVEAVHAELRSLGIEPIAQTAGVLLHVAGPYSRRGSWLEDTSTPAGGRGQVLAAVDAVFGAQAAPTADTLLHALTSLGLPTEVALTYLQGQKDLRRFGDVWVRWKGDTAANMTEAALQILGTPATAEAILATIRTGDTAGTSLERVSAVLSQDDRFVRTSRSTWGLQAWDVPEYVNIVHAIGERLDAAGDEASVTAVINELRARYPDVAETSIRAYIGTLAFVVEDGVVRRRAKADGWPAVPPLNTARGAFRNGANEIRVAVLVTAEVLRGSGQTVHTAVADAVGVSPGQQRIFASPHGPVTMSWKLASTTGVSIGSLRAHAAAVDASAGDTLVLVFRLAGASLDVLRVGAEDQGTARLQKLLGHAVRKPAAALATALNCRQEDVGAVLRRRGDDQLAAVFDDDAN</sequence>
<proteinExistence type="predicted"/>
<organism evidence="1 2">
    <name type="scientific">Mycobacterium gallinarum</name>
    <dbReference type="NCBI Taxonomy" id="39689"/>
    <lineage>
        <taxon>Bacteria</taxon>
        <taxon>Bacillati</taxon>
        <taxon>Actinomycetota</taxon>
        <taxon>Actinomycetes</taxon>
        <taxon>Mycobacteriales</taxon>
        <taxon>Mycobacteriaceae</taxon>
        <taxon>Mycobacterium</taxon>
    </lineage>
</organism>
<dbReference type="Proteomes" id="UP000465785">
    <property type="component" value="Plasmid pJCM6399"/>
</dbReference>
<evidence type="ECO:0008006" key="3">
    <source>
        <dbReference type="Google" id="ProtNLM"/>
    </source>
</evidence>
<dbReference type="AlphaFoldDB" id="A0A9W4FIM8"/>
<evidence type="ECO:0000313" key="1">
    <source>
        <dbReference type="EMBL" id="BBY96429.1"/>
    </source>
</evidence>
<keyword evidence="1" id="KW-0614">Plasmid</keyword>
<accession>A0A9W4FIM8</accession>
<geneLocation type="plasmid" evidence="1 2">
    <name>pJCM6399</name>
</geneLocation>
<dbReference type="EMBL" id="AP022602">
    <property type="protein sequence ID" value="BBY96429.1"/>
    <property type="molecule type" value="Genomic_DNA"/>
</dbReference>
<reference evidence="1 2" key="1">
    <citation type="journal article" date="2019" name="Emerg. Microbes Infect.">
        <title>Comprehensive subspecies identification of 175 nontuberculous mycobacteria species based on 7547 genomic profiles.</title>
        <authorList>
            <person name="Matsumoto Y."/>
            <person name="Kinjo T."/>
            <person name="Motooka D."/>
            <person name="Nabeya D."/>
            <person name="Jung N."/>
            <person name="Uechi K."/>
            <person name="Horii T."/>
            <person name="Iida T."/>
            <person name="Fujita J."/>
            <person name="Nakamura S."/>
        </authorList>
    </citation>
    <scope>NUCLEOTIDE SEQUENCE [LARGE SCALE GENOMIC DNA]</scope>
    <source>
        <strain evidence="1 2">JCM 6399</strain>
        <plasmid evidence="1">pJCM6399</plasmid>
    </source>
</reference>
<protein>
    <recommendedName>
        <fullName evidence="3">DNA-binding protein</fullName>
    </recommendedName>
</protein>
<evidence type="ECO:0000313" key="2">
    <source>
        <dbReference type="Proteomes" id="UP000465785"/>
    </source>
</evidence>